<evidence type="ECO:0000256" key="3">
    <source>
        <dbReference type="ARBA" id="ARBA00022692"/>
    </source>
</evidence>
<gene>
    <name evidence="9" type="ORF">J4557_11475</name>
</gene>
<dbReference type="SUPFAM" id="SSF81995">
    <property type="entry name" value="beta-sandwich domain of Sec23/24"/>
    <property type="match status" value="1"/>
</dbReference>
<organism evidence="9 10">
    <name type="scientific">Actinomadura nitritigenes</name>
    <dbReference type="NCBI Taxonomy" id="134602"/>
    <lineage>
        <taxon>Bacteria</taxon>
        <taxon>Bacillati</taxon>
        <taxon>Actinomycetota</taxon>
        <taxon>Actinomycetes</taxon>
        <taxon>Streptosporangiales</taxon>
        <taxon>Thermomonosporaceae</taxon>
        <taxon>Actinomadura</taxon>
    </lineage>
</organism>
<name>A0ABS3QWD5_9ACTN</name>
<keyword evidence="5 7" id="KW-0472">Membrane</keyword>
<feature type="compositionally biased region" description="Low complexity" evidence="6">
    <location>
        <begin position="29"/>
        <end position="91"/>
    </location>
</feature>
<dbReference type="RefSeq" id="WP_208266456.1">
    <property type="nucleotide sequence ID" value="NZ_BAAAGM010000018.1"/>
</dbReference>
<feature type="transmembrane region" description="Helical" evidence="7">
    <location>
        <begin position="115"/>
        <end position="136"/>
    </location>
</feature>
<dbReference type="Proteomes" id="UP000666915">
    <property type="component" value="Unassembled WGS sequence"/>
</dbReference>
<evidence type="ECO:0000259" key="8">
    <source>
        <dbReference type="Pfam" id="PF06271"/>
    </source>
</evidence>
<dbReference type="InterPro" id="IPR010432">
    <property type="entry name" value="RDD"/>
</dbReference>
<sequence>MSDSPNRGRPYGPPQGPGSYGPPPPYQGPPQWQQPERQGQAQPPAQQWQPQQPQQQQWQQQPSQQQWQEPQQDQWGQPSHESYEGSYDQYGGSSGGDMPLAPILRRAGARLIDNTLVAAFGFALVLPVTVGAFGLGKPGSKTEDDGGIWNWPIIFTLFAVLSVLPFIYEAVQLSMWGRTFGKRFMGIGVVQARPAGNQLTTTQAVWRAAITHVGYQIGVFFFLVLAVMVWQYFAYGMLLVWAGALMAYLWAIWDQPLHQALHDRFAGTLVIDERAGYGEYAEYAE</sequence>
<dbReference type="PANTHER" id="PTHR36115">
    <property type="entry name" value="PROLINE-RICH ANTIGEN HOMOLOG-RELATED"/>
    <property type="match status" value="1"/>
</dbReference>
<evidence type="ECO:0000313" key="9">
    <source>
        <dbReference type="EMBL" id="MBO2438140.1"/>
    </source>
</evidence>
<keyword evidence="3 7" id="KW-0812">Transmembrane</keyword>
<keyword evidence="4 7" id="KW-1133">Transmembrane helix</keyword>
<comment type="subcellular location">
    <subcellularLocation>
        <location evidence="1">Cell membrane</location>
        <topology evidence="1">Multi-pass membrane protein</topology>
    </subcellularLocation>
</comment>
<accession>A0ABS3QWD5</accession>
<evidence type="ECO:0000256" key="4">
    <source>
        <dbReference type="ARBA" id="ARBA00022989"/>
    </source>
</evidence>
<protein>
    <submittedName>
        <fullName evidence="9">RDD family protein</fullName>
    </submittedName>
</protein>
<feature type="domain" description="RDD" evidence="8">
    <location>
        <begin position="101"/>
        <end position="267"/>
    </location>
</feature>
<feature type="transmembrane region" description="Helical" evidence="7">
    <location>
        <begin position="232"/>
        <end position="253"/>
    </location>
</feature>
<evidence type="ECO:0000256" key="7">
    <source>
        <dbReference type="SAM" id="Phobius"/>
    </source>
</evidence>
<feature type="transmembrane region" description="Helical" evidence="7">
    <location>
        <begin position="204"/>
        <end position="226"/>
    </location>
</feature>
<evidence type="ECO:0000256" key="5">
    <source>
        <dbReference type="ARBA" id="ARBA00023136"/>
    </source>
</evidence>
<proteinExistence type="predicted"/>
<dbReference type="InterPro" id="IPR051791">
    <property type="entry name" value="Pra-immunoreactive"/>
</dbReference>
<feature type="transmembrane region" description="Helical" evidence="7">
    <location>
        <begin position="148"/>
        <end position="168"/>
    </location>
</feature>
<comment type="caution">
    <text evidence="9">The sequence shown here is derived from an EMBL/GenBank/DDBJ whole genome shotgun (WGS) entry which is preliminary data.</text>
</comment>
<feature type="region of interest" description="Disordered" evidence="6">
    <location>
        <begin position="1"/>
        <end position="94"/>
    </location>
</feature>
<evidence type="ECO:0000256" key="1">
    <source>
        <dbReference type="ARBA" id="ARBA00004651"/>
    </source>
</evidence>
<reference evidence="9 10" key="1">
    <citation type="submission" date="2021-03" db="EMBL/GenBank/DDBJ databases">
        <authorList>
            <person name="Kanchanasin P."/>
            <person name="Saeng-In P."/>
            <person name="Phongsopitanun W."/>
            <person name="Yuki M."/>
            <person name="Kudo T."/>
            <person name="Ohkuma M."/>
            <person name="Tanasupawat S."/>
        </authorList>
    </citation>
    <scope>NUCLEOTIDE SEQUENCE [LARGE SCALE GENOMIC DNA]</scope>
    <source>
        <strain evidence="9 10">L46</strain>
    </source>
</reference>
<keyword evidence="2" id="KW-1003">Cell membrane</keyword>
<evidence type="ECO:0000256" key="2">
    <source>
        <dbReference type="ARBA" id="ARBA00022475"/>
    </source>
</evidence>
<evidence type="ECO:0000256" key="6">
    <source>
        <dbReference type="SAM" id="MobiDB-lite"/>
    </source>
</evidence>
<keyword evidence="10" id="KW-1185">Reference proteome</keyword>
<dbReference type="Pfam" id="PF06271">
    <property type="entry name" value="RDD"/>
    <property type="match status" value="1"/>
</dbReference>
<feature type="compositionally biased region" description="Pro residues" evidence="6">
    <location>
        <begin position="11"/>
        <end position="28"/>
    </location>
</feature>
<evidence type="ECO:0000313" key="10">
    <source>
        <dbReference type="Proteomes" id="UP000666915"/>
    </source>
</evidence>
<dbReference type="EMBL" id="JAGEOK010000006">
    <property type="protein sequence ID" value="MBO2438140.1"/>
    <property type="molecule type" value="Genomic_DNA"/>
</dbReference>